<reference evidence="3" key="1">
    <citation type="journal article" date="2019" name="Int. J. Syst. Evol. Microbiol.">
        <title>The Global Catalogue of Microorganisms (GCM) 10K type strain sequencing project: providing services to taxonomists for standard genome sequencing and annotation.</title>
        <authorList>
            <consortium name="The Broad Institute Genomics Platform"/>
            <consortium name="The Broad Institute Genome Sequencing Center for Infectious Disease"/>
            <person name="Wu L."/>
            <person name="Ma J."/>
        </authorList>
    </citation>
    <scope>NUCLEOTIDE SEQUENCE [LARGE SCALE GENOMIC DNA]</scope>
    <source>
        <strain evidence="3">JCM 9687</strain>
    </source>
</reference>
<dbReference type="InterPro" id="IPR003754">
    <property type="entry name" value="4pyrrol_synth_uPrphyn_synth"/>
</dbReference>
<dbReference type="EMBL" id="BAAAYK010000038">
    <property type="protein sequence ID" value="GAA3366019.1"/>
    <property type="molecule type" value="Genomic_DNA"/>
</dbReference>
<gene>
    <name evidence="2" type="ORF">GCM10020366_68210</name>
</gene>
<name>A0ABP6S282_9PSEU</name>
<protein>
    <submittedName>
        <fullName evidence="2">Uroporphyrinogen-III synthase</fullName>
    </submittedName>
</protein>
<keyword evidence="3" id="KW-1185">Reference proteome</keyword>
<dbReference type="NCBIfam" id="NF005568">
    <property type="entry name" value="PRK07239.1"/>
    <property type="match status" value="1"/>
</dbReference>
<dbReference type="SUPFAM" id="SSF69618">
    <property type="entry name" value="HemD-like"/>
    <property type="match status" value="1"/>
</dbReference>
<dbReference type="InterPro" id="IPR039793">
    <property type="entry name" value="UROS/Hem4"/>
</dbReference>
<accession>A0ABP6S282</accession>
<evidence type="ECO:0000259" key="1">
    <source>
        <dbReference type="Pfam" id="PF02602"/>
    </source>
</evidence>
<sequence>MAEDVEDTEPLRGFTAGITAERKAAELGALLARRGARVRYGAAMHTVPVDDDAELTAATEAVLARPVQHVVAVTGSGFGGWIESARAQGAGERLLAHLGSAELLARGAKARGAIRGAGLRESYTAPTEEVADVLDRLLAQGVAGARVVVQLHGDPMTGFRERLRAAGAEVLPIVVYRWTDPVDLGPLDALIDAVIDGEVRVLPLTSAPAATNFLARARRTGRGEALLAALRTNVLIACVGPVTAAPIAREDLPHVLPERARTAALVRLIADEAPRFARGDG</sequence>
<dbReference type="Proteomes" id="UP001500483">
    <property type="component" value="Unassembled WGS sequence"/>
</dbReference>
<organism evidence="2 3">
    <name type="scientific">Saccharopolyspora gregorii</name>
    <dbReference type="NCBI Taxonomy" id="33914"/>
    <lineage>
        <taxon>Bacteria</taxon>
        <taxon>Bacillati</taxon>
        <taxon>Actinomycetota</taxon>
        <taxon>Actinomycetes</taxon>
        <taxon>Pseudonocardiales</taxon>
        <taxon>Pseudonocardiaceae</taxon>
        <taxon>Saccharopolyspora</taxon>
    </lineage>
</organism>
<dbReference type="InterPro" id="IPR036108">
    <property type="entry name" value="4pyrrol_syn_uPrphyn_synt_sf"/>
</dbReference>
<comment type="caution">
    <text evidence="2">The sequence shown here is derived from an EMBL/GenBank/DDBJ whole genome shotgun (WGS) entry which is preliminary data.</text>
</comment>
<feature type="domain" description="Tetrapyrrole biosynthesis uroporphyrinogen III synthase" evidence="1">
    <location>
        <begin position="26"/>
        <end position="266"/>
    </location>
</feature>
<dbReference type="Gene3D" id="3.40.50.10090">
    <property type="match status" value="2"/>
</dbReference>
<dbReference type="PANTHER" id="PTHR40082">
    <property type="entry name" value="BLR5956 PROTEIN"/>
    <property type="match status" value="1"/>
</dbReference>
<proteinExistence type="predicted"/>
<dbReference type="PANTHER" id="PTHR40082:SF1">
    <property type="entry name" value="BLR5956 PROTEIN"/>
    <property type="match status" value="1"/>
</dbReference>
<evidence type="ECO:0000313" key="2">
    <source>
        <dbReference type="EMBL" id="GAA3366019.1"/>
    </source>
</evidence>
<dbReference type="CDD" id="cd06578">
    <property type="entry name" value="HemD"/>
    <property type="match status" value="1"/>
</dbReference>
<dbReference type="RefSeq" id="WP_258342931.1">
    <property type="nucleotide sequence ID" value="NZ_BAAAYK010000038.1"/>
</dbReference>
<dbReference type="Pfam" id="PF02602">
    <property type="entry name" value="HEM4"/>
    <property type="match status" value="1"/>
</dbReference>
<evidence type="ECO:0000313" key="3">
    <source>
        <dbReference type="Proteomes" id="UP001500483"/>
    </source>
</evidence>